<dbReference type="GeneID" id="140005556"/>
<dbReference type="Gene3D" id="1.10.340.70">
    <property type="match status" value="1"/>
</dbReference>
<feature type="domain" description="Integrase zinc-binding" evidence="1">
    <location>
        <begin position="56"/>
        <end position="113"/>
    </location>
</feature>
<dbReference type="Pfam" id="PF17921">
    <property type="entry name" value="Integrase_H2C2"/>
    <property type="match status" value="1"/>
</dbReference>
<evidence type="ECO:0000259" key="1">
    <source>
        <dbReference type="Pfam" id="PF17921"/>
    </source>
</evidence>
<name>A0ABM4U5V8_COFAR</name>
<evidence type="ECO:0008006" key="5">
    <source>
        <dbReference type="Google" id="ProtNLM"/>
    </source>
</evidence>
<dbReference type="InterPro" id="IPR052160">
    <property type="entry name" value="Gypsy_RT_Integrase-like"/>
</dbReference>
<feature type="domain" description="Tf2-1-like SH3-like" evidence="2">
    <location>
        <begin position="254"/>
        <end position="285"/>
    </location>
</feature>
<gene>
    <name evidence="4" type="primary">LOC140005556</name>
</gene>
<dbReference type="RefSeq" id="XP_071902664.1">
    <property type="nucleotide sequence ID" value="XM_072046563.1"/>
</dbReference>
<dbReference type="Pfam" id="PF24626">
    <property type="entry name" value="SH3_Tf2-1"/>
    <property type="match status" value="1"/>
</dbReference>
<evidence type="ECO:0000313" key="4">
    <source>
        <dbReference type="RefSeq" id="XP_071902664.1"/>
    </source>
</evidence>
<dbReference type="InterPro" id="IPR056924">
    <property type="entry name" value="SH3_Tf2-1"/>
</dbReference>
<dbReference type="PANTHER" id="PTHR47266">
    <property type="entry name" value="ENDONUCLEASE-RELATED"/>
    <property type="match status" value="1"/>
</dbReference>
<dbReference type="InterPro" id="IPR041588">
    <property type="entry name" value="Integrase_H2C2"/>
</dbReference>
<dbReference type="Proteomes" id="UP001652660">
    <property type="component" value="Chromosome 4e"/>
</dbReference>
<sequence>MEQQETPGGQCGGYYGYHNYLINQGHITKLAARCAYSGTDSEGMLRKKGKLVVANDAALKDKLIALWHSGSQVGHFGVEVTYRKLKQVLYWKSMFKDVARYIAACDICQRHKADNAAYRKVILVVVDRLNKYAPQLCSASIAQLFMDHIYRFHGLPQTISDGQTEVVNRCLENYLSCMTSDHPKDWNFVYGQSSRVNIPYLPKTKTVESVDRSLKAREQVIHSLRHNLTKAQHRMKQMAYKHRSERQFCVGDWVLAKIGIVAYEQALPSHVRIHNTFHVSVLKKKVGAGSLQAQILAGVTHQRQLMMEPIAV</sequence>
<keyword evidence="3" id="KW-1185">Reference proteome</keyword>
<accession>A0ABM4U5V8</accession>
<proteinExistence type="predicted"/>
<organism evidence="3 4">
    <name type="scientific">Coffea arabica</name>
    <name type="common">Arabian coffee</name>
    <dbReference type="NCBI Taxonomy" id="13443"/>
    <lineage>
        <taxon>Eukaryota</taxon>
        <taxon>Viridiplantae</taxon>
        <taxon>Streptophyta</taxon>
        <taxon>Embryophyta</taxon>
        <taxon>Tracheophyta</taxon>
        <taxon>Spermatophyta</taxon>
        <taxon>Magnoliopsida</taxon>
        <taxon>eudicotyledons</taxon>
        <taxon>Gunneridae</taxon>
        <taxon>Pentapetalae</taxon>
        <taxon>asterids</taxon>
        <taxon>lamiids</taxon>
        <taxon>Gentianales</taxon>
        <taxon>Rubiaceae</taxon>
        <taxon>Ixoroideae</taxon>
        <taxon>Gardenieae complex</taxon>
        <taxon>Bertiereae - Coffeeae clade</taxon>
        <taxon>Coffeeae</taxon>
        <taxon>Coffea</taxon>
    </lineage>
</organism>
<evidence type="ECO:0000259" key="2">
    <source>
        <dbReference type="Pfam" id="PF24626"/>
    </source>
</evidence>
<protein>
    <recommendedName>
        <fullName evidence="5">Integrase zinc-binding domain-containing protein</fullName>
    </recommendedName>
</protein>
<evidence type="ECO:0000313" key="3">
    <source>
        <dbReference type="Proteomes" id="UP001652660"/>
    </source>
</evidence>
<reference evidence="4" key="1">
    <citation type="submission" date="2025-08" db="UniProtKB">
        <authorList>
            <consortium name="RefSeq"/>
        </authorList>
    </citation>
    <scope>IDENTIFICATION</scope>
    <source>
        <tissue evidence="4">Leaves</tissue>
    </source>
</reference>